<evidence type="ECO:0000313" key="3">
    <source>
        <dbReference type="Proteomes" id="UP000800235"/>
    </source>
</evidence>
<reference evidence="2" key="1">
    <citation type="journal article" date="2020" name="Stud. Mycol.">
        <title>101 Dothideomycetes genomes: a test case for predicting lifestyles and emergence of pathogens.</title>
        <authorList>
            <person name="Haridas S."/>
            <person name="Albert R."/>
            <person name="Binder M."/>
            <person name="Bloem J."/>
            <person name="Labutti K."/>
            <person name="Salamov A."/>
            <person name="Andreopoulos B."/>
            <person name="Baker S."/>
            <person name="Barry K."/>
            <person name="Bills G."/>
            <person name="Bluhm B."/>
            <person name="Cannon C."/>
            <person name="Castanera R."/>
            <person name="Culley D."/>
            <person name="Daum C."/>
            <person name="Ezra D."/>
            <person name="Gonzalez J."/>
            <person name="Henrissat B."/>
            <person name="Kuo A."/>
            <person name="Liang C."/>
            <person name="Lipzen A."/>
            <person name="Lutzoni F."/>
            <person name="Magnuson J."/>
            <person name="Mondo S."/>
            <person name="Nolan M."/>
            <person name="Ohm R."/>
            <person name="Pangilinan J."/>
            <person name="Park H.-J."/>
            <person name="Ramirez L."/>
            <person name="Alfaro M."/>
            <person name="Sun H."/>
            <person name="Tritt A."/>
            <person name="Yoshinaga Y."/>
            <person name="Zwiers L.-H."/>
            <person name="Turgeon B."/>
            <person name="Goodwin S."/>
            <person name="Spatafora J."/>
            <person name="Crous P."/>
            <person name="Grigoriev I."/>
        </authorList>
    </citation>
    <scope>NUCLEOTIDE SEQUENCE</scope>
    <source>
        <strain evidence="2">CBS 130266</strain>
    </source>
</reference>
<dbReference type="AlphaFoldDB" id="A0A9P4NH55"/>
<proteinExistence type="predicted"/>
<sequence length="230" mass="26689">MDIRHTVDHILNTTAMDTRQTGNHMPNENAIETPQTEDDIPKKNTIDTRQTVDHTMNKPTRDIRHTIVYILNEEPPDGPVSSQDGFHRAPHRNMKYYSEDKASGHETAQNSPGEKVHGEMHENEEVYKSTEDYVRVETPHMVDSTSTEESYEKLPTQHQRDQEAHEAQQNQEPYIDAQHGGFQDGQIYWRSLHTQQQLNEWTNLPVIRSDAQQPRTGHRERQDPVDRLPA</sequence>
<comment type="caution">
    <text evidence="2">The sequence shown here is derived from an EMBL/GenBank/DDBJ whole genome shotgun (WGS) entry which is preliminary data.</text>
</comment>
<feature type="region of interest" description="Disordered" evidence="1">
    <location>
        <begin position="141"/>
        <end position="170"/>
    </location>
</feature>
<protein>
    <submittedName>
        <fullName evidence="2">Uncharacterized protein</fullName>
    </submittedName>
</protein>
<feature type="compositionally biased region" description="Basic and acidic residues" evidence="1">
    <location>
        <begin position="217"/>
        <end position="230"/>
    </location>
</feature>
<dbReference type="EMBL" id="MU007101">
    <property type="protein sequence ID" value="KAF2421165.1"/>
    <property type="molecule type" value="Genomic_DNA"/>
</dbReference>
<dbReference type="Proteomes" id="UP000800235">
    <property type="component" value="Unassembled WGS sequence"/>
</dbReference>
<gene>
    <name evidence="2" type="ORF">EJ08DRAFT_683083</name>
</gene>
<evidence type="ECO:0000256" key="1">
    <source>
        <dbReference type="SAM" id="MobiDB-lite"/>
    </source>
</evidence>
<name>A0A9P4NH55_9PEZI</name>
<feature type="region of interest" description="Disordered" evidence="1">
    <location>
        <begin position="205"/>
        <end position="230"/>
    </location>
</feature>
<keyword evidence="3" id="KW-1185">Reference proteome</keyword>
<organism evidence="2 3">
    <name type="scientific">Tothia fuscella</name>
    <dbReference type="NCBI Taxonomy" id="1048955"/>
    <lineage>
        <taxon>Eukaryota</taxon>
        <taxon>Fungi</taxon>
        <taxon>Dikarya</taxon>
        <taxon>Ascomycota</taxon>
        <taxon>Pezizomycotina</taxon>
        <taxon>Dothideomycetes</taxon>
        <taxon>Pleosporomycetidae</taxon>
        <taxon>Venturiales</taxon>
        <taxon>Cylindrosympodiaceae</taxon>
        <taxon>Tothia</taxon>
    </lineage>
</organism>
<accession>A0A9P4NH55</accession>
<evidence type="ECO:0000313" key="2">
    <source>
        <dbReference type="EMBL" id="KAF2421165.1"/>
    </source>
</evidence>